<reference evidence="1 2" key="1">
    <citation type="submission" date="2023-10" db="EMBL/GenBank/DDBJ databases">
        <title>A novel Glycoside Hydrolase 43-Like Enzyme from Clostrdium boliviensis is an Endo-xylanase, and a Candidate for Xylooligosaccharides Production from Different Xylan Substrates.</title>
        <authorList>
            <person name="Alvarez M.T."/>
            <person name="Rocabado-Villegas L.R."/>
            <person name="Salas-Veizaga D.M."/>
            <person name="Linares-Pasten J.A."/>
            <person name="Gudmundsdottir E.E."/>
            <person name="Hreggvidsson G.O."/>
            <person name="Adlercreutz P."/>
            <person name="Nordberg Karlsson E."/>
        </authorList>
    </citation>
    <scope>NUCLEOTIDE SEQUENCE [LARGE SCALE GENOMIC DNA]</scope>
    <source>
        <strain evidence="1 2">E-1</strain>
    </source>
</reference>
<accession>A0ABU4GSJ4</accession>
<comment type="caution">
    <text evidence="1">The sequence shown here is derived from an EMBL/GenBank/DDBJ whole genome shotgun (WGS) entry which is preliminary data.</text>
</comment>
<name>A0ABU4GSJ4_9CLOT</name>
<gene>
    <name evidence="1" type="ORF">RZO55_23920</name>
</gene>
<protein>
    <submittedName>
        <fullName evidence="1">Uncharacterized protein</fullName>
    </submittedName>
</protein>
<sequence length="207" mass="23014">MKKNIQNLNNGFLDKTTVYDYVVNTFRAYADAIVPQSPDLAEQYGKIQFYGALESYTAEYLIMSLDSYPAPFTIAAAEVLNLAAKQYLMEKGGDSDLSDDSGGVYFLKLTPEDRLKTIDRLTSSDGIIYIPAGLAMKPGDIAPVLPALSRLTMMGYYSEWSGYGSTRFMSPNLRVLEYIPISWKQIGYPGPSLGYRIPGAYDFAQKQ</sequence>
<dbReference type="RefSeq" id="WP_318066785.1">
    <property type="nucleotide sequence ID" value="NZ_JAWONS010000329.1"/>
</dbReference>
<evidence type="ECO:0000313" key="1">
    <source>
        <dbReference type="EMBL" id="MDW2800620.1"/>
    </source>
</evidence>
<evidence type="ECO:0000313" key="2">
    <source>
        <dbReference type="Proteomes" id="UP001276854"/>
    </source>
</evidence>
<proteinExistence type="predicted"/>
<organism evidence="1 2">
    <name type="scientific">Clostridium boliviensis</name>
    <dbReference type="NCBI Taxonomy" id="318465"/>
    <lineage>
        <taxon>Bacteria</taxon>
        <taxon>Bacillati</taxon>
        <taxon>Bacillota</taxon>
        <taxon>Clostridia</taxon>
        <taxon>Eubacteriales</taxon>
        <taxon>Clostridiaceae</taxon>
        <taxon>Clostridium</taxon>
    </lineage>
</organism>
<keyword evidence="2" id="KW-1185">Reference proteome</keyword>
<dbReference type="EMBL" id="JAWONS010000329">
    <property type="protein sequence ID" value="MDW2800620.1"/>
    <property type="molecule type" value="Genomic_DNA"/>
</dbReference>
<dbReference type="Proteomes" id="UP001276854">
    <property type="component" value="Unassembled WGS sequence"/>
</dbReference>